<dbReference type="AlphaFoldDB" id="A0A6C2YR38"/>
<dbReference type="Proteomes" id="UP000464378">
    <property type="component" value="Chromosome"/>
</dbReference>
<accession>A0A6C2YR38</accession>
<dbReference type="InParanoid" id="A0A6C2YR38"/>
<organism evidence="1">
    <name type="scientific">Tuwongella immobilis</name>
    <dbReference type="NCBI Taxonomy" id="692036"/>
    <lineage>
        <taxon>Bacteria</taxon>
        <taxon>Pseudomonadati</taxon>
        <taxon>Planctomycetota</taxon>
        <taxon>Planctomycetia</taxon>
        <taxon>Gemmatales</taxon>
        <taxon>Gemmataceae</taxon>
        <taxon>Tuwongella</taxon>
    </lineage>
</organism>
<proteinExistence type="predicted"/>
<dbReference type="RefSeq" id="WP_162659089.1">
    <property type="nucleotide sequence ID" value="NZ_LR593887.1"/>
</dbReference>
<gene>
    <name evidence="1" type="ORF">GMBLW1_52470</name>
</gene>
<name>A0A6C2YR38_9BACT</name>
<protein>
    <submittedName>
        <fullName evidence="1">Uncharacterized protein</fullName>
    </submittedName>
</protein>
<sequence length="209" mass="24140">MDAMSVPEWYLSLVEKHRALLLGDAKAIQHLHAWFQIFSRAAYTEAELAQAFAAMEADPHRPGWRKEQLAYIQRQIHRQRDASRRGGGEARDGPKCPLCNGMAVVSVPFRGDVRDGNWVAPFRRVTVACSCPAGERTAQWFREEVEPGRPRYSKPIMRLVDYEFRNPLWQEQLKYREEDLLVERKVIGLTEEADFQLGKIGRMPRKESS</sequence>
<reference evidence="1" key="1">
    <citation type="submission" date="2019-04" db="EMBL/GenBank/DDBJ databases">
        <authorList>
            <consortium name="Science for Life Laboratories"/>
        </authorList>
    </citation>
    <scope>NUCLEOTIDE SEQUENCE</scope>
    <source>
        <strain evidence="1">MBLW1</strain>
    </source>
</reference>
<evidence type="ECO:0000313" key="1">
    <source>
        <dbReference type="EMBL" id="VIP03946.1"/>
    </source>
</evidence>
<dbReference type="EMBL" id="LR593887">
    <property type="protein sequence ID" value="VTS05259.1"/>
    <property type="molecule type" value="Genomic_DNA"/>
</dbReference>
<dbReference type="KEGG" id="tim:GMBLW1_52470"/>
<evidence type="ECO:0000313" key="2">
    <source>
        <dbReference type="Proteomes" id="UP000464378"/>
    </source>
</evidence>
<dbReference type="EMBL" id="LR586016">
    <property type="protein sequence ID" value="VIP03946.1"/>
    <property type="molecule type" value="Genomic_DNA"/>
</dbReference>
<keyword evidence="2" id="KW-1185">Reference proteome</keyword>